<evidence type="ECO:0008006" key="3">
    <source>
        <dbReference type="Google" id="ProtNLM"/>
    </source>
</evidence>
<dbReference type="Pfam" id="PF17784">
    <property type="entry name" value="Sulfotransfer_4"/>
    <property type="match status" value="1"/>
</dbReference>
<dbReference type="InterPro" id="IPR027417">
    <property type="entry name" value="P-loop_NTPase"/>
</dbReference>
<dbReference type="Proteomes" id="UP001232992">
    <property type="component" value="Unassembled WGS sequence"/>
</dbReference>
<dbReference type="RefSeq" id="WP_283757349.1">
    <property type="nucleotide sequence ID" value="NZ_JAQOSQ010000003.1"/>
</dbReference>
<dbReference type="PANTHER" id="PTHR36978">
    <property type="entry name" value="P-LOOP CONTAINING NUCLEOTIDE TRIPHOSPHATE HYDROLASE"/>
    <property type="match status" value="1"/>
</dbReference>
<dbReference type="InterPro" id="IPR040632">
    <property type="entry name" value="Sulfotransfer_4"/>
</dbReference>
<dbReference type="PANTHER" id="PTHR36978:SF4">
    <property type="entry name" value="P-LOOP CONTAINING NUCLEOSIDE TRIPHOSPHATE HYDROLASE PROTEIN"/>
    <property type="match status" value="1"/>
</dbReference>
<dbReference type="Gene3D" id="3.40.50.300">
    <property type="entry name" value="P-loop containing nucleotide triphosphate hydrolases"/>
    <property type="match status" value="1"/>
</dbReference>
<dbReference type="SUPFAM" id="SSF52540">
    <property type="entry name" value="P-loop containing nucleoside triphosphate hydrolases"/>
    <property type="match status" value="1"/>
</dbReference>
<dbReference type="EMBL" id="JAQOSQ010000003">
    <property type="protein sequence ID" value="MDJ1182698.1"/>
    <property type="molecule type" value="Genomic_DNA"/>
</dbReference>
<protein>
    <recommendedName>
        <fullName evidence="3">Sulfotransferase family protein</fullName>
    </recommendedName>
</protein>
<accession>A0ABT7BU34</accession>
<evidence type="ECO:0000313" key="1">
    <source>
        <dbReference type="EMBL" id="MDJ1182698.1"/>
    </source>
</evidence>
<name>A0ABT7BU34_9CYAN</name>
<comment type="caution">
    <text evidence="1">The sequence shown here is derived from an EMBL/GenBank/DDBJ whole genome shotgun (WGS) entry which is preliminary data.</text>
</comment>
<organism evidence="1 2">
    <name type="scientific">Roseofilum casamattae BLCC-M143</name>
    <dbReference type="NCBI Taxonomy" id="3022442"/>
    <lineage>
        <taxon>Bacteria</taxon>
        <taxon>Bacillati</taxon>
        <taxon>Cyanobacteriota</taxon>
        <taxon>Cyanophyceae</taxon>
        <taxon>Desertifilales</taxon>
        <taxon>Desertifilaceae</taxon>
        <taxon>Roseofilum</taxon>
        <taxon>Roseofilum casamattae</taxon>
    </lineage>
</organism>
<keyword evidence="2" id="KW-1185">Reference proteome</keyword>
<evidence type="ECO:0000313" key="2">
    <source>
        <dbReference type="Proteomes" id="UP001232992"/>
    </source>
</evidence>
<sequence length="194" mass="23204">MDNAQYNKVFGIGFHRTGTTTLDKAFERLGFSNWWFRTRGSSQLKAIIAEFKQKEYTTIRGIIDTHQAFTDNPFFFPHFYEWLDREYPASRFILTERNSTNWFNSCQRYFSGKRQTHLTYPMIYGRQGNYDRSNWIEVYERHNAEAKQYFGDRLLVVNWENGDGWDKLCSFLECPIPDRDFPHLNSSIIDRESV</sequence>
<proteinExistence type="predicted"/>
<reference evidence="1 2" key="1">
    <citation type="submission" date="2023-01" db="EMBL/GenBank/DDBJ databases">
        <title>Novel diversity within Roseofilum (Cyanobacteria; Desertifilaceae) from marine benthic mats with descriptions of four novel species.</title>
        <authorList>
            <person name="Wang Y."/>
            <person name="Berthold D.E."/>
            <person name="Hu J."/>
            <person name="Lefler F.W."/>
            <person name="Laughinghouse H.D. IV."/>
        </authorList>
    </citation>
    <scope>NUCLEOTIDE SEQUENCE [LARGE SCALE GENOMIC DNA]</scope>
    <source>
        <strain evidence="1 2">BLCC-M143</strain>
    </source>
</reference>
<gene>
    <name evidence="1" type="ORF">PMH09_05770</name>
</gene>